<dbReference type="GO" id="GO:0005524">
    <property type="term" value="F:ATP binding"/>
    <property type="evidence" value="ECO:0007669"/>
    <property type="project" value="InterPro"/>
</dbReference>
<dbReference type="InterPro" id="IPR008271">
    <property type="entry name" value="Ser/Thr_kinase_AS"/>
</dbReference>
<dbReference type="STRING" id="305900.GV64_16480"/>
<evidence type="ECO:0000313" key="3">
    <source>
        <dbReference type="Proteomes" id="UP000027997"/>
    </source>
</evidence>
<protein>
    <recommendedName>
        <fullName evidence="1">Protein kinase domain-containing protein</fullName>
    </recommendedName>
</protein>
<dbReference type="SUPFAM" id="SSF56112">
    <property type="entry name" value="Protein kinase-like (PK-like)"/>
    <property type="match status" value="1"/>
</dbReference>
<dbReference type="InterPro" id="IPR000719">
    <property type="entry name" value="Prot_kinase_dom"/>
</dbReference>
<dbReference type="Pfam" id="PF00069">
    <property type="entry name" value="Pkinase"/>
    <property type="match status" value="1"/>
</dbReference>
<reference evidence="2 3" key="1">
    <citation type="submission" date="2014-06" db="EMBL/GenBank/DDBJ databases">
        <title>Whole Genome Sequences of Three Symbiotic Endozoicomonas Bacteria.</title>
        <authorList>
            <person name="Neave M.J."/>
            <person name="Apprill A."/>
            <person name="Voolstra C.R."/>
        </authorList>
    </citation>
    <scope>NUCLEOTIDE SEQUENCE [LARGE SCALE GENOMIC DNA]</scope>
    <source>
        <strain evidence="2 3">DSM 22380</strain>
    </source>
</reference>
<dbReference type="AlphaFoldDB" id="A0A081KD86"/>
<dbReference type="RefSeq" id="WP_020584315.1">
    <property type="nucleotide sequence ID" value="NZ_JOJP01000001.1"/>
</dbReference>
<dbReference type="PANTHER" id="PTHR44167">
    <property type="entry name" value="OVARIAN-SPECIFIC SERINE/THREONINE-PROTEIN KINASE LOK-RELATED"/>
    <property type="match status" value="1"/>
</dbReference>
<accession>A0A081KD86</accession>
<evidence type="ECO:0000313" key="2">
    <source>
        <dbReference type="EMBL" id="KEI72112.1"/>
    </source>
</evidence>
<dbReference type="InterPro" id="IPR011009">
    <property type="entry name" value="Kinase-like_dom_sf"/>
</dbReference>
<dbReference type="GO" id="GO:0005737">
    <property type="term" value="C:cytoplasm"/>
    <property type="evidence" value="ECO:0007669"/>
    <property type="project" value="TreeGrafter"/>
</dbReference>
<proteinExistence type="predicted"/>
<comment type="caution">
    <text evidence="2">The sequence shown here is derived from an EMBL/GenBank/DDBJ whole genome shotgun (WGS) entry which is preliminary data.</text>
</comment>
<dbReference type="Proteomes" id="UP000027997">
    <property type="component" value="Unassembled WGS sequence"/>
</dbReference>
<dbReference type="EMBL" id="JOJP01000001">
    <property type="protein sequence ID" value="KEI72112.1"/>
    <property type="molecule type" value="Genomic_DNA"/>
</dbReference>
<gene>
    <name evidence="2" type="ORF">GV64_16480</name>
</gene>
<evidence type="ECO:0000259" key="1">
    <source>
        <dbReference type="PROSITE" id="PS50011"/>
    </source>
</evidence>
<dbReference type="Gene3D" id="1.10.510.10">
    <property type="entry name" value="Transferase(Phosphotransferase) domain 1"/>
    <property type="match status" value="1"/>
</dbReference>
<organism evidence="2 3">
    <name type="scientific">Endozoicomonas elysicola</name>
    <dbReference type="NCBI Taxonomy" id="305900"/>
    <lineage>
        <taxon>Bacteria</taxon>
        <taxon>Pseudomonadati</taxon>
        <taxon>Pseudomonadota</taxon>
        <taxon>Gammaproteobacteria</taxon>
        <taxon>Oceanospirillales</taxon>
        <taxon>Endozoicomonadaceae</taxon>
        <taxon>Endozoicomonas</taxon>
    </lineage>
</organism>
<dbReference type="PROSITE" id="PS00108">
    <property type="entry name" value="PROTEIN_KINASE_ST"/>
    <property type="match status" value="1"/>
</dbReference>
<feature type="domain" description="Protein kinase" evidence="1">
    <location>
        <begin position="110"/>
        <end position="437"/>
    </location>
</feature>
<dbReference type="GO" id="GO:0004674">
    <property type="term" value="F:protein serine/threonine kinase activity"/>
    <property type="evidence" value="ECO:0007669"/>
    <property type="project" value="TreeGrafter"/>
</dbReference>
<dbReference type="PROSITE" id="PS50011">
    <property type="entry name" value="PROTEIN_KINASE_DOM"/>
    <property type="match status" value="1"/>
</dbReference>
<keyword evidence="3" id="KW-1185">Reference proteome</keyword>
<sequence length="518" mass="57305">MDARPKIEGNGFAIGHHVFAGKDDASAAPVEATRYRGRLTRAVDVNRQPVFRASTMSQNYSVTRTNVSPTANYPSTPKKSGTEIVTQKLRHCYLSEIETAIQTLIPLNGKVVEKKLGQGSEGSIYKCWEFNPEQKDRGEGSAYAIKKVDFSHPDFPDRLDPDFSNPLIDEDEKPTGELLGGKMAAIAELEGKGSFILSHGLYIVLNLQDKTVRSIPGDFVKDEKFTKYDHLCAIVTFTAPEGDAVGFCKGGCSVDAFQKFRDDVLNALVHCHARNIPHSDIKLENILVLDKKGSAAVTDFGTAKQRSYGPDAKKMDEPVGYSPPYLPPEYADIPGFVDQMSLYDNDVWAYGLCLAMIATGKSQIPLFLQQFTDNYYSDGMRLKDFLDNHKKSRGIARELMKPLMTEDTIALLDYIFRPEHERPTAKEVKTFLEHQATSKTVAGARQNLQDLPLSGAVGGAPQAIPSPSKDRAEDVLDGLLSRDITSIERYFSLPEADQKYISLQLGGPQALEHLMAQF</sequence>
<dbReference type="PANTHER" id="PTHR44167:SF24">
    <property type="entry name" value="SERINE_THREONINE-PROTEIN KINASE CHK2"/>
    <property type="match status" value="1"/>
</dbReference>
<dbReference type="eggNOG" id="COG0515">
    <property type="taxonomic scope" value="Bacteria"/>
</dbReference>
<dbReference type="SMART" id="SM00220">
    <property type="entry name" value="S_TKc"/>
    <property type="match status" value="1"/>
</dbReference>
<name>A0A081KD86_9GAMM</name>